<comment type="subcellular location">
    <subcellularLocation>
        <location evidence="1">Membrane</location>
        <topology evidence="1">Single-pass membrane protein</topology>
    </subcellularLocation>
</comment>
<evidence type="ECO:0000256" key="3">
    <source>
        <dbReference type="ARBA" id="ARBA00022692"/>
    </source>
</evidence>
<dbReference type="InterPro" id="IPR007156">
    <property type="entry name" value="MamQ_LemA"/>
</dbReference>
<accession>A0A1V8RMZ3</accession>
<evidence type="ECO:0000313" key="6">
    <source>
        <dbReference type="EMBL" id="OQM74560.1"/>
    </source>
</evidence>
<dbReference type="EMBL" id="MDET01000027">
    <property type="protein sequence ID" value="OQM74560.1"/>
    <property type="molecule type" value="Genomic_DNA"/>
</dbReference>
<evidence type="ECO:0000256" key="2">
    <source>
        <dbReference type="ARBA" id="ARBA00008854"/>
    </source>
</evidence>
<sequence length="212" mass="23542">MLAQRFPSFPSLRALPAFIVMALLLPLLAGCGYNTIPTAEENAKAAWSEVQNQYQRRADLIPNLVATVKGYAAHEKDTLQAVVEARAKATQVTISPETLSNPEAFKKFQDAQSGLTSALSRLLAVVENYPDLKANQNFLALQAQLEGTENRIAVARRDYIQAVRDYNLTLRTFPSVIWATLWFRNNQPFQNFSAPEDKLTVPKVDFGTQQGG</sequence>
<dbReference type="RefSeq" id="WP_080920643.1">
    <property type="nucleotide sequence ID" value="NZ_MDET01000027.1"/>
</dbReference>
<evidence type="ECO:0000256" key="5">
    <source>
        <dbReference type="ARBA" id="ARBA00023136"/>
    </source>
</evidence>
<proteinExistence type="inferred from homology"/>
<comment type="caution">
    <text evidence="6">The sequence shown here is derived from an EMBL/GenBank/DDBJ whole genome shotgun (WGS) entry which is preliminary data.</text>
</comment>
<dbReference type="PROSITE" id="PS51257">
    <property type="entry name" value="PROKAR_LIPOPROTEIN"/>
    <property type="match status" value="1"/>
</dbReference>
<organism evidence="6 7">
    <name type="scientific">Manganibacter manganicus</name>
    <dbReference type="NCBI Taxonomy" id="1873176"/>
    <lineage>
        <taxon>Bacteria</taxon>
        <taxon>Pseudomonadati</taxon>
        <taxon>Pseudomonadota</taxon>
        <taxon>Alphaproteobacteria</taxon>
        <taxon>Hyphomicrobiales</taxon>
        <taxon>Phyllobacteriaceae</taxon>
        <taxon>Manganibacter</taxon>
    </lineage>
</organism>
<keyword evidence="5" id="KW-0472">Membrane</keyword>
<dbReference type="OrthoDB" id="9804152at2"/>
<keyword evidence="7" id="KW-1185">Reference proteome</keyword>
<dbReference type="Gene3D" id="1.20.1440.20">
    <property type="entry name" value="LemA-like domain"/>
    <property type="match status" value="1"/>
</dbReference>
<protein>
    <submittedName>
        <fullName evidence="6">LemA family protein</fullName>
    </submittedName>
</protein>
<dbReference type="STRING" id="1873176.BFN67_21335"/>
<dbReference type="PANTHER" id="PTHR34478:SF2">
    <property type="entry name" value="MEMBRANE PROTEIN"/>
    <property type="match status" value="1"/>
</dbReference>
<reference evidence="6 7" key="1">
    <citation type="journal article" date="2016" name="Int. J. Syst. Evol. Microbiol.">
        <title>Pseudaminobacter manganicus sp. nov., isolated from sludge of a manganese mine.</title>
        <authorList>
            <person name="Li J."/>
            <person name="Huang J."/>
            <person name="Liao S."/>
            <person name="Wang G."/>
        </authorList>
    </citation>
    <scope>NUCLEOTIDE SEQUENCE [LARGE SCALE GENOMIC DNA]</scope>
    <source>
        <strain evidence="6 7">JH-7</strain>
    </source>
</reference>
<dbReference type="AlphaFoldDB" id="A0A1V8RMZ3"/>
<dbReference type="GO" id="GO:0016020">
    <property type="term" value="C:membrane"/>
    <property type="evidence" value="ECO:0007669"/>
    <property type="project" value="UniProtKB-SubCell"/>
</dbReference>
<dbReference type="Pfam" id="PF04011">
    <property type="entry name" value="LemA"/>
    <property type="match status" value="1"/>
</dbReference>
<evidence type="ECO:0000256" key="4">
    <source>
        <dbReference type="ARBA" id="ARBA00022989"/>
    </source>
</evidence>
<keyword evidence="3" id="KW-0812">Transmembrane</keyword>
<evidence type="ECO:0000313" key="7">
    <source>
        <dbReference type="Proteomes" id="UP000191905"/>
    </source>
</evidence>
<dbReference type="SUPFAM" id="SSF140478">
    <property type="entry name" value="LemA-like"/>
    <property type="match status" value="1"/>
</dbReference>
<dbReference type="PANTHER" id="PTHR34478">
    <property type="entry name" value="PROTEIN LEMA"/>
    <property type="match status" value="1"/>
</dbReference>
<name>A0A1V8RMZ3_9HYPH</name>
<comment type="similarity">
    <text evidence="2">Belongs to the LemA family.</text>
</comment>
<evidence type="ECO:0000256" key="1">
    <source>
        <dbReference type="ARBA" id="ARBA00004167"/>
    </source>
</evidence>
<dbReference type="InterPro" id="IPR023353">
    <property type="entry name" value="LemA-like_dom_sf"/>
</dbReference>
<keyword evidence="4" id="KW-1133">Transmembrane helix</keyword>
<gene>
    <name evidence="6" type="ORF">BFN67_21335</name>
</gene>
<dbReference type="Proteomes" id="UP000191905">
    <property type="component" value="Unassembled WGS sequence"/>
</dbReference>